<evidence type="ECO:0000313" key="1">
    <source>
        <dbReference type="EMBL" id="MFC3934777.1"/>
    </source>
</evidence>
<accession>A0ABV8D985</accession>
<keyword evidence="2" id="KW-1185">Reference proteome</keyword>
<comment type="caution">
    <text evidence="1">The sequence shown here is derived from an EMBL/GenBank/DDBJ whole genome shotgun (WGS) entry which is preliminary data.</text>
</comment>
<proteinExistence type="predicted"/>
<dbReference type="RefSeq" id="WP_252635800.1">
    <property type="nucleotide sequence ID" value="NZ_JAMXAX010000091.1"/>
</dbReference>
<name>A0ABV8D985_9BURK</name>
<gene>
    <name evidence="1" type="ORF">ACFOW3_09070</name>
</gene>
<evidence type="ECO:0000313" key="2">
    <source>
        <dbReference type="Proteomes" id="UP001595693"/>
    </source>
</evidence>
<sequence length="527" mass="58023">MPASGAELRLSVRRVDGGTQVPLLNAEGTLLTGCEENGRYEFQLPDSLVASAVLVDDVPLNAVSGATNCWSWQPGFYAGSVVAEVFDGMARLVGSWTIDVSPHPAKLGRDVFLAMVRELHAFDPRLVFGDSPAHSPFGAEGRWSDPFLRYARLKANGLLFVEAMKTLARAPQRQLVHRRELTPLHQARSLDVQTVLSAARSATAIAALGLTGNNVESSEEVLFDVPSSYRTEDSPANRTMLARLLSVLRNVRDVRTTFVNGQGALAGRYSNEALQASLPARIRYLEKLEEELRGILRRSPFDRVRRAEVSATGLNAVAANPDYGKAAKLGWRAIRPGIEGAAAFDQLPMGPTWQVFERWAFLQLVKASQALLPGNALLIDRQGARDDCFRVTLDTDKGCLAIHLQPRFPAFDQGDSHGFRSVSAERYPDLVVTWQTDGVERFVVFDAKYRVSRYGVLDGMESAHLYRDSLRYMGVRPSHAFLLTPAPTETGTLEADDYFDAEGVGIIPLNDAAQPRLIELLRRHLLA</sequence>
<dbReference type="EMBL" id="JBHSAJ010000023">
    <property type="protein sequence ID" value="MFC3934777.1"/>
    <property type="molecule type" value="Genomic_DNA"/>
</dbReference>
<dbReference type="Proteomes" id="UP001595693">
    <property type="component" value="Unassembled WGS sequence"/>
</dbReference>
<protein>
    <submittedName>
        <fullName evidence="1">Nuclease domain-containing protein</fullName>
    </submittedName>
</protein>
<reference evidence="2" key="1">
    <citation type="journal article" date="2019" name="Int. J. Syst. Evol. Microbiol.">
        <title>The Global Catalogue of Microorganisms (GCM) 10K type strain sequencing project: providing services to taxonomists for standard genome sequencing and annotation.</title>
        <authorList>
            <consortium name="The Broad Institute Genomics Platform"/>
            <consortium name="The Broad Institute Genome Sequencing Center for Infectious Disease"/>
            <person name="Wu L."/>
            <person name="Ma J."/>
        </authorList>
    </citation>
    <scope>NUCLEOTIDE SEQUENCE [LARGE SCALE GENOMIC DNA]</scope>
    <source>
        <strain evidence="2">CCUG 2113</strain>
    </source>
</reference>
<organism evidence="1 2">
    <name type="scientific">Acidovorax facilis</name>
    <dbReference type="NCBI Taxonomy" id="12917"/>
    <lineage>
        <taxon>Bacteria</taxon>
        <taxon>Pseudomonadati</taxon>
        <taxon>Pseudomonadota</taxon>
        <taxon>Betaproteobacteria</taxon>
        <taxon>Burkholderiales</taxon>
        <taxon>Comamonadaceae</taxon>
        <taxon>Acidovorax</taxon>
    </lineage>
</organism>